<dbReference type="GeneID" id="36318977"/>
<evidence type="ECO:0000313" key="1">
    <source>
        <dbReference type="EMBL" id="KKO73991.1"/>
    </source>
</evidence>
<dbReference type="EMBL" id="JPQZ01000148">
    <property type="protein sequence ID" value="KKO73991.1"/>
    <property type="molecule type" value="Genomic_DNA"/>
</dbReference>
<proteinExistence type="predicted"/>
<sequence length="44" mass="5291">MSQSDEDPAHSDYRLKFYNTFSARSNTRGCEEKVLYTFFYILRC</sequence>
<dbReference type="VEuPathDB" id="MicrosporidiaDB:AAJ76_1480002211"/>
<comment type="caution">
    <text evidence="1">The sequence shown here is derived from an EMBL/GenBank/DDBJ whole genome shotgun (WGS) entry which is preliminary data.</text>
</comment>
<gene>
    <name evidence="1" type="ORF">AAJ76_1480002211</name>
</gene>
<reference evidence="1 2" key="1">
    <citation type="journal article" date="2015" name="Environ. Microbiol.">
        <title>Genome analyses suggest the presence of polyploidy and recent human-driven expansions in eight global populations of the honeybee pathogen Nosema ceranae.</title>
        <authorList>
            <person name="Pelin A."/>
            <person name="Selman M."/>
            <person name="Aris-Brosou S."/>
            <person name="Farinelli L."/>
            <person name="Corradi N."/>
        </authorList>
    </citation>
    <scope>NUCLEOTIDE SEQUENCE [LARGE SCALE GENOMIC DNA]</scope>
    <source>
        <strain evidence="1 2">PA08 1199</strain>
    </source>
</reference>
<evidence type="ECO:0000313" key="2">
    <source>
        <dbReference type="Proteomes" id="UP000034350"/>
    </source>
</evidence>
<keyword evidence="2" id="KW-1185">Reference proteome</keyword>
<accession>A0A0F9W8E2</accession>
<dbReference type="RefSeq" id="XP_024329733.1">
    <property type="nucleotide sequence ID" value="XM_024474070.1"/>
</dbReference>
<dbReference type="AlphaFoldDB" id="A0A0F9W8E2"/>
<dbReference type="Proteomes" id="UP000034350">
    <property type="component" value="Unassembled WGS sequence"/>
</dbReference>
<name>A0A0F9W8E2_9MICR</name>
<protein>
    <submittedName>
        <fullName evidence="1">Uncharacterized protein</fullName>
    </submittedName>
</protein>
<organism evidence="1 2">
    <name type="scientific">Vairimorpha ceranae</name>
    <dbReference type="NCBI Taxonomy" id="40302"/>
    <lineage>
        <taxon>Eukaryota</taxon>
        <taxon>Fungi</taxon>
        <taxon>Fungi incertae sedis</taxon>
        <taxon>Microsporidia</taxon>
        <taxon>Nosematidae</taxon>
        <taxon>Vairimorpha</taxon>
    </lineage>
</organism>